<name>A0A7G9YLZ4_9EURY</name>
<gene>
    <name evidence="2" type="ORF">KNGNHFEO_00025</name>
</gene>
<evidence type="ECO:0000313" key="2">
    <source>
        <dbReference type="EMBL" id="QNO49028.1"/>
    </source>
</evidence>
<dbReference type="SUPFAM" id="SSF111126">
    <property type="entry name" value="Ligand-binding domain in the NO signalling and Golgi transport"/>
    <property type="match status" value="1"/>
</dbReference>
<proteinExistence type="predicted"/>
<dbReference type="PANTHER" id="PTHR35090:SF1">
    <property type="entry name" value="SLR0144 PROTEIN"/>
    <property type="match status" value="1"/>
</dbReference>
<reference evidence="2" key="1">
    <citation type="submission" date="2020-06" db="EMBL/GenBank/DDBJ databases">
        <title>Unique genomic features of the anaerobic methanotrophic archaea.</title>
        <authorList>
            <person name="Chadwick G.L."/>
            <person name="Skennerton C.T."/>
            <person name="Laso-Perez R."/>
            <person name="Leu A.O."/>
            <person name="Speth D.R."/>
            <person name="Yu H."/>
            <person name="Morgan-Lang C."/>
            <person name="Hatzenpichler R."/>
            <person name="Goudeau D."/>
            <person name="Malmstrom R."/>
            <person name="Brazelton W.J."/>
            <person name="Woyke T."/>
            <person name="Hallam S.J."/>
            <person name="Tyson G.W."/>
            <person name="Wegener G."/>
            <person name="Boetius A."/>
            <person name="Orphan V."/>
        </authorList>
    </citation>
    <scope>NUCLEOTIDE SEQUENCE</scope>
</reference>
<protein>
    <recommendedName>
        <fullName evidence="1">4-vinyl reductase 4VR domain-containing protein</fullName>
    </recommendedName>
</protein>
<dbReference type="Gene3D" id="3.30.1380.20">
    <property type="entry name" value="Trafficking protein particle complex subunit 3"/>
    <property type="match status" value="1"/>
</dbReference>
<evidence type="ECO:0000259" key="1">
    <source>
        <dbReference type="SMART" id="SM00989"/>
    </source>
</evidence>
<dbReference type="Pfam" id="PF02830">
    <property type="entry name" value="V4R"/>
    <property type="match status" value="1"/>
</dbReference>
<sequence length="181" mass="19923">MAISCDLIRFRSRGWIYVEGSRTCLTDIEHGFYGIRKAVEQLIGPVTGTVYYTAAIEGGIAYVRGAVKSGDITRSDRGFRDCVDAYAQLGFGDFRVSEIDYGSARATVTCRDAFEGWAWKRHGDVSKACYYSCGILAGFMRALTEREDIGCVETECIAEGADACVFVIAPEDELVREGVMM</sequence>
<dbReference type="SMART" id="SM00989">
    <property type="entry name" value="V4R"/>
    <property type="match status" value="1"/>
</dbReference>
<dbReference type="InterPro" id="IPR024096">
    <property type="entry name" value="NO_sig/Golgi_transp_ligand-bd"/>
</dbReference>
<dbReference type="PANTHER" id="PTHR35090">
    <property type="entry name" value="DNA-DIRECTED RNA POLYMERASE SUBUNIT I"/>
    <property type="match status" value="1"/>
</dbReference>
<feature type="domain" description="4-vinyl reductase 4VR" evidence="1">
    <location>
        <begin position="105"/>
        <end position="170"/>
    </location>
</feature>
<dbReference type="AlphaFoldDB" id="A0A7G9YLZ4"/>
<accession>A0A7G9YLZ4</accession>
<dbReference type="EMBL" id="MT631369">
    <property type="protein sequence ID" value="QNO49028.1"/>
    <property type="molecule type" value="Genomic_DNA"/>
</dbReference>
<organism evidence="2">
    <name type="scientific">Candidatus Methanogaster sp. ANME-2c ERB4</name>
    <dbReference type="NCBI Taxonomy" id="2759911"/>
    <lineage>
        <taxon>Archaea</taxon>
        <taxon>Methanobacteriati</taxon>
        <taxon>Methanobacteriota</taxon>
        <taxon>Stenosarchaea group</taxon>
        <taxon>Methanomicrobia</taxon>
        <taxon>Methanosarcinales</taxon>
        <taxon>ANME-2 cluster</taxon>
        <taxon>Candidatus Methanogasteraceae</taxon>
        <taxon>Candidatus Methanogaster</taxon>
    </lineage>
</organism>
<dbReference type="InterPro" id="IPR004096">
    <property type="entry name" value="V4R"/>
</dbReference>